<reference evidence="5" key="1">
    <citation type="submission" date="2018-01" db="EMBL/GenBank/DDBJ databases">
        <authorList>
            <person name="Mao J.F."/>
        </authorList>
    </citation>
    <scope>NUCLEOTIDE SEQUENCE</scope>
    <source>
        <strain evidence="5">Huo1</strain>
        <tissue evidence="5">Leaf</tissue>
    </source>
</reference>
<feature type="coiled-coil region" evidence="3">
    <location>
        <begin position="256"/>
        <end position="290"/>
    </location>
</feature>
<evidence type="ECO:0008006" key="7">
    <source>
        <dbReference type="Google" id="ProtNLM"/>
    </source>
</evidence>
<comment type="similarity">
    <text evidence="1">Belongs to the ICR family.</text>
</comment>
<dbReference type="PANTHER" id="PTHR34224">
    <property type="entry name" value="INTERACTOR OF CONSTITUTIVE ACTIVE ROPS 2, CHLOROPLASTIC-RELATED"/>
    <property type="match status" value="1"/>
</dbReference>
<evidence type="ECO:0000256" key="4">
    <source>
        <dbReference type="SAM" id="MobiDB-lite"/>
    </source>
</evidence>
<feature type="region of interest" description="Disordered" evidence="4">
    <location>
        <begin position="459"/>
        <end position="500"/>
    </location>
</feature>
<feature type="coiled-coil region" evidence="3">
    <location>
        <begin position="168"/>
        <end position="223"/>
    </location>
</feature>
<comment type="caution">
    <text evidence="5">The sequence shown here is derived from an EMBL/GenBank/DDBJ whole genome shotgun (WGS) entry which is preliminary data.</text>
</comment>
<proteinExistence type="inferred from homology"/>
<evidence type="ECO:0000256" key="2">
    <source>
        <dbReference type="ARBA" id="ARBA00023054"/>
    </source>
</evidence>
<protein>
    <recommendedName>
        <fullName evidence="7">Interactor of constitutive active ROP</fullName>
    </recommendedName>
</protein>
<dbReference type="OrthoDB" id="1932291at2759"/>
<dbReference type="PANTHER" id="PTHR34224:SF4">
    <property type="entry name" value="INTERACTOR OF CONSTITUTIVE ACTIVE ROPS 2, CHLOROPLASTIC"/>
    <property type="match status" value="1"/>
</dbReference>
<name>A0A8X8YZZ5_SALSN</name>
<keyword evidence="6" id="KW-1185">Reference proteome</keyword>
<feature type="compositionally biased region" description="Basic and acidic residues" evidence="4">
    <location>
        <begin position="95"/>
        <end position="109"/>
    </location>
</feature>
<evidence type="ECO:0000313" key="5">
    <source>
        <dbReference type="EMBL" id="KAG6386323.1"/>
    </source>
</evidence>
<gene>
    <name evidence="5" type="ORF">SASPL_155219</name>
</gene>
<feature type="compositionally biased region" description="Basic and acidic residues" evidence="4">
    <location>
        <begin position="127"/>
        <end position="142"/>
    </location>
</feature>
<evidence type="ECO:0000313" key="6">
    <source>
        <dbReference type="Proteomes" id="UP000298416"/>
    </source>
</evidence>
<organism evidence="5">
    <name type="scientific">Salvia splendens</name>
    <name type="common">Scarlet sage</name>
    <dbReference type="NCBI Taxonomy" id="180675"/>
    <lineage>
        <taxon>Eukaryota</taxon>
        <taxon>Viridiplantae</taxon>
        <taxon>Streptophyta</taxon>
        <taxon>Embryophyta</taxon>
        <taxon>Tracheophyta</taxon>
        <taxon>Spermatophyta</taxon>
        <taxon>Magnoliopsida</taxon>
        <taxon>eudicotyledons</taxon>
        <taxon>Gunneridae</taxon>
        <taxon>Pentapetalae</taxon>
        <taxon>asterids</taxon>
        <taxon>lamiids</taxon>
        <taxon>Lamiales</taxon>
        <taxon>Lamiaceae</taxon>
        <taxon>Nepetoideae</taxon>
        <taxon>Mentheae</taxon>
        <taxon>Salviinae</taxon>
        <taxon>Salvia</taxon>
        <taxon>Salvia subgen. Calosphace</taxon>
        <taxon>core Calosphace</taxon>
    </lineage>
</organism>
<dbReference type="AlphaFoldDB" id="A0A8X8YZZ5"/>
<feature type="coiled-coil region" evidence="3">
    <location>
        <begin position="378"/>
        <end position="440"/>
    </location>
</feature>
<keyword evidence="2 3" id="KW-0175">Coiled coil</keyword>
<evidence type="ECO:0000256" key="3">
    <source>
        <dbReference type="SAM" id="Coils"/>
    </source>
</evidence>
<dbReference type="Proteomes" id="UP000298416">
    <property type="component" value="Unassembled WGS sequence"/>
</dbReference>
<feature type="region of interest" description="Disordered" evidence="4">
    <location>
        <begin position="1"/>
        <end position="142"/>
    </location>
</feature>
<dbReference type="EMBL" id="PNBA02000022">
    <property type="protein sequence ID" value="KAG6386323.1"/>
    <property type="molecule type" value="Genomic_DNA"/>
</dbReference>
<accession>A0A8X8YZZ5</accession>
<reference evidence="5" key="2">
    <citation type="submission" date="2020-08" db="EMBL/GenBank/DDBJ databases">
        <title>Plant Genome Project.</title>
        <authorList>
            <person name="Zhang R.-G."/>
        </authorList>
    </citation>
    <scope>NUCLEOTIDE SEQUENCE</scope>
    <source>
        <strain evidence="5">Huo1</strain>
        <tissue evidence="5">Leaf</tissue>
    </source>
</reference>
<dbReference type="InterPro" id="IPR029688">
    <property type="entry name" value="ICR"/>
</dbReference>
<feature type="compositionally biased region" description="Polar residues" evidence="4">
    <location>
        <begin position="36"/>
        <end position="47"/>
    </location>
</feature>
<evidence type="ECO:0000256" key="1">
    <source>
        <dbReference type="ARBA" id="ARBA00009778"/>
    </source>
</evidence>
<sequence>MQTTKPRPGSLDVPQKPSPATPRAARKLKTPGSDLDSFSSPKSQTPKDMSPKVVGKSPRSPAMEKKRAPSRVSDLEAQLQDELKKVKEQLSSSESLKKKALQEADEAKKQLAAMSSKLEETQNQLKELSDSEEARVQELRKVSQDRDKVWQSELEAVQKQHSMDSSVLASALNETQKLKLQLDRVTESQASQAREIRRLRDELTEALELVEKLEKELNDSRKSECQAIEEAGKALMLLEVVKTTEEALRMEHANANVSLLAEVEDARNKADALEDLVSKLKDDLASSENGDEHASDGLKCKTDKLRGALEAAERRYQDQYLQSTLQIRDAYELVQHVESESLQRESELVEALNESRVEIEVLKAKLIEKGKEKSESEVEAMQTSIMEKEAHLQSINEENEALKSEILKREKTKDEVDAANAEMEGEMRRLKVQSEQWRKAAEAAASMLSNGKCVERTGSLGYDTVGGKVGSEETDGESPKKKNGNMLRKIGVLLKKGQHK</sequence>